<dbReference type="STRING" id="307972.A0A2G8KFA5"/>
<dbReference type="InterPro" id="IPR036179">
    <property type="entry name" value="Ig-like_dom_sf"/>
</dbReference>
<dbReference type="PANTHER" id="PTHR12080">
    <property type="entry name" value="SIGNALING LYMPHOCYTIC ACTIVATION MOLECULE"/>
    <property type="match status" value="1"/>
</dbReference>
<proteinExistence type="predicted"/>
<dbReference type="EMBL" id="MRZV01000629">
    <property type="protein sequence ID" value="PIK46650.1"/>
    <property type="molecule type" value="Genomic_DNA"/>
</dbReference>
<evidence type="ECO:0000256" key="4">
    <source>
        <dbReference type="ARBA" id="ARBA00023180"/>
    </source>
</evidence>
<evidence type="ECO:0000256" key="3">
    <source>
        <dbReference type="ARBA" id="ARBA00023136"/>
    </source>
</evidence>
<evidence type="ECO:0000259" key="6">
    <source>
        <dbReference type="SMART" id="SM00409"/>
    </source>
</evidence>
<dbReference type="OrthoDB" id="6266590at2759"/>
<comment type="subcellular location">
    <subcellularLocation>
        <location evidence="1">Membrane</location>
    </subcellularLocation>
</comment>
<accession>A0A2G8KFA5</accession>
<dbReference type="SUPFAM" id="SSF48726">
    <property type="entry name" value="Immunoglobulin"/>
    <property type="match status" value="2"/>
</dbReference>
<evidence type="ECO:0000313" key="7">
    <source>
        <dbReference type="EMBL" id="PIK46650.1"/>
    </source>
</evidence>
<organism evidence="7 8">
    <name type="scientific">Stichopus japonicus</name>
    <name type="common">Sea cucumber</name>
    <dbReference type="NCBI Taxonomy" id="307972"/>
    <lineage>
        <taxon>Eukaryota</taxon>
        <taxon>Metazoa</taxon>
        <taxon>Echinodermata</taxon>
        <taxon>Eleutherozoa</taxon>
        <taxon>Echinozoa</taxon>
        <taxon>Holothuroidea</taxon>
        <taxon>Aspidochirotacea</taxon>
        <taxon>Aspidochirotida</taxon>
        <taxon>Stichopodidae</taxon>
        <taxon>Apostichopus</taxon>
    </lineage>
</organism>
<sequence length="466" mass="51850">MEYAISYHIMTWVIFVGIVVTTPELKTEFHCPDNLPLTLGRTNFIDCKIPTHYQSIFWYSPDEGLMTSFSNGEKGGNGYKSGHFDILADGTLVIYNTGIDDLGTYYVGVTYSDHVVQYASVLKTHNGTYESDGFDCISPQFLRIGRAGFIHCNIPPGFLSIFWSHSLDDIQSSTAFIDNGEKGGNAYNSGHFDILENGALVINNVAVDDEGLYQVDVIDRTASVRRAQIIIHATGKSFSTLNEIAHSYYIENHRQRYSKAELMFDDHTGDIKVRDVTQRDHGTIYMCFSNVNGREAATAYSIFVIVPPSPPYIRIVGCRDTVSSCQKRGREGKIVCKVSNVFPNVTLQPSTSTPPDRVKFTNIIQKEDKNGDNYDITLVFNYTVGSTFCNVDVPITCIAVGEPALTFPSQRDVFVKENCVTSAIWSEVAITERSDVQPSTMSSLKITAKLTMNITCLVTVLFITYV</sequence>
<feature type="signal peptide" evidence="5">
    <location>
        <begin position="1"/>
        <end position="21"/>
    </location>
</feature>
<dbReference type="InterPro" id="IPR003599">
    <property type="entry name" value="Ig_sub"/>
</dbReference>
<reference evidence="7 8" key="1">
    <citation type="journal article" date="2017" name="PLoS Biol.">
        <title>The sea cucumber genome provides insights into morphological evolution and visceral regeneration.</title>
        <authorList>
            <person name="Zhang X."/>
            <person name="Sun L."/>
            <person name="Yuan J."/>
            <person name="Sun Y."/>
            <person name="Gao Y."/>
            <person name="Zhang L."/>
            <person name="Li S."/>
            <person name="Dai H."/>
            <person name="Hamel J.F."/>
            <person name="Liu C."/>
            <person name="Yu Y."/>
            <person name="Liu S."/>
            <person name="Lin W."/>
            <person name="Guo K."/>
            <person name="Jin S."/>
            <person name="Xu P."/>
            <person name="Storey K.B."/>
            <person name="Huan P."/>
            <person name="Zhang T."/>
            <person name="Zhou Y."/>
            <person name="Zhang J."/>
            <person name="Lin C."/>
            <person name="Li X."/>
            <person name="Xing L."/>
            <person name="Huo D."/>
            <person name="Sun M."/>
            <person name="Wang L."/>
            <person name="Mercier A."/>
            <person name="Li F."/>
            <person name="Yang H."/>
            <person name="Xiang J."/>
        </authorList>
    </citation>
    <scope>NUCLEOTIDE SEQUENCE [LARGE SCALE GENOMIC DNA]</scope>
    <source>
        <strain evidence="7">Shaxun</strain>
        <tissue evidence="7">Muscle</tissue>
    </source>
</reference>
<evidence type="ECO:0000256" key="1">
    <source>
        <dbReference type="ARBA" id="ARBA00004370"/>
    </source>
</evidence>
<keyword evidence="3" id="KW-0472">Membrane</keyword>
<keyword evidence="4" id="KW-0325">Glycoprotein</keyword>
<feature type="domain" description="Immunoglobulin" evidence="6">
    <location>
        <begin position="137"/>
        <end position="232"/>
    </location>
</feature>
<feature type="domain" description="Immunoglobulin" evidence="6">
    <location>
        <begin position="32"/>
        <end position="126"/>
    </location>
</feature>
<name>A0A2G8KFA5_STIJA</name>
<evidence type="ECO:0000256" key="5">
    <source>
        <dbReference type="SAM" id="SignalP"/>
    </source>
</evidence>
<keyword evidence="2 5" id="KW-0732">Signal</keyword>
<dbReference type="InterPro" id="IPR013783">
    <property type="entry name" value="Ig-like_fold"/>
</dbReference>
<comment type="caution">
    <text evidence="7">The sequence shown here is derived from an EMBL/GenBank/DDBJ whole genome shotgun (WGS) entry which is preliminary data.</text>
</comment>
<dbReference type="GO" id="GO:0016020">
    <property type="term" value="C:membrane"/>
    <property type="evidence" value="ECO:0007669"/>
    <property type="project" value="UniProtKB-SubCell"/>
</dbReference>
<gene>
    <name evidence="7" type="ORF">BSL78_16483</name>
</gene>
<dbReference type="Proteomes" id="UP000230750">
    <property type="component" value="Unassembled WGS sequence"/>
</dbReference>
<dbReference type="SMART" id="SM00409">
    <property type="entry name" value="IG"/>
    <property type="match status" value="2"/>
</dbReference>
<protein>
    <recommendedName>
        <fullName evidence="6">Immunoglobulin domain-containing protein</fullName>
    </recommendedName>
</protein>
<evidence type="ECO:0000256" key="2">
    <source>
        <dbReference type="ARBA" id="ARBA00022729"/>
    </source>
</evidence>
<dbReference type="AlphaFoldDB" id="A0A2G8KFA5"/>
<dbReference type="InterPro" id="IPR015631">
    <property type="entry name" value="CD2/SLAM_rcpt"/>
</dbReference>
<feature type="chain" id="PRO_5013782191" description="Immunoglobulin domain-containing protein" evidence="5">
    <location>
        <begin position="22"/>
        <end position="466"/>
    </location>
</feature>
<dbReference type="PANTHER" id="PTHR12080:SF48">
    <property type="entry name" value="IMMUNOGLOBULIN SUBTYPE DOMAIN-CONTAINING PROTEIN"/>
    <property type="match status" value="1"/>
</dbReference>
<keyword evidence="8" id="KW-1185">Reference proteome</keyword>
<evidence type="ECO:0000313" key="8">
    <source>
        <dbReference type="Proteomes" id="UP000230750"/>
    </source>
</evidence>
<dbReference type="Gene3D" id="2.60.40.10">
    <property type="entry name" value="Immunoglobulins"/>
    <property type="match status" value="1"/>
</dbReference>